<feature type="transmembrane region" description="Helical" evidence="9">
    <location>
        <begin position="1098"/>
        <end position="1120"/>
    </location>
</feature>
<dbReference type="PROSITE" id="PS50893">
    <property type="entry name" value="ABC_TRANSPORTER_2"/>
    <property type="match status" value="2"/>
</dbReference>
<dbReference type="FunFam" id="3.40.50.300:FF:000298">
    <property type="entry name" value="ATP-binding cassette sub-family A member 12"/>
    <property type="match status" value="1"/>
</dbReference>
<feature type="transmembrane region" description="Helical" evidence="9">
    <location>
        <begin position="388"/>
        <end position="408"/>
    </location>
</feature>
<dbReference type="PROSITE" id="PS00211">
    <property type="entry name" value="ABC_TRANSPORTER_1"/>
    <property type="match status" value="1"/>
</dbReference>
<evidence type="ECO:0000256" key="4">
    <source>
        <dbReference type="ARBA" id="ARBA00022737"/>
    </source>
</evidence>
<dbReference type="InterPro" id="IPR013525">
    <property type="entry name" value="ABC2_TM"/>
</dbReference>
<dbReference type="PANTHER" id="PTHR19229">
    <property type="entry name" value="ATP-BINDING CASSETTE TRANSPORTER SUBFAMILY A ABCA"/>
    <property type="match status" value="1"/>
</dbReference>
<keyword evidence="3 9" id="KW-0812">Transmembrane</keyword>
<feature type="transmembrane region" description="Helical" evidence="9">
    <location>
        <begin position="1042"/>
        <end position="1064"/>
    </location>
</feature>
<reference evidence="11" key="1">
    <citation type="submission" date="2021-01" db="UniProtKB">
        <authorList>
            <consortium name="EnsemblMetazoa"/>
        </authorList>
    </citation>
    <scope>IDENTIFICATION</scope>
</reference>
<evidence type="ECO:0000256" key="8">
    <source>
        <dbReference type="ARBA" id="ARBA00023136"/>
    </source>
</evidence>
<keyword evidence="5" id="KW-0547">Nucleotide-binding</keyword>
<dbReference type="InterPro" id="IPR027417">
    <property type="entry name" value="P-loop_NTPase"/>
</dbReference>
<dbReference type="PANTHER" id="PTHR19229:SF250">
    <property type="entry name" value="ABC TRANSPORTER DOMAIN-CONTAINING PROTEIN-RELATED"/>
    <property type="match status" value="1"/>
</dbReference>
<evidence type="ECO:0000256" key="6">
    <source>
        <dbReference type="ARBA" id="ARBA00022840"/>
    </source>
</evidence>
<keyword evidence="2" id="KW-0813">Transport</keyword>
<sequence>MGFGRQLTALFYKDVVIQKLKRHYIISLLELVMPVIYVLLVAYIRSQFPNSTGKWHDPQKYDPMGPFTKADISFPQRSKPSTIAYAPDKQYGNDIMNSVFGNPNKYNLKPFANISKLDQYLVNATNVDLAVVFPDQPDLNRLEYLLQFSDLYNMGVGLKYSHSTAPRTPSFYMDPSAYERTLLWPTLYAFFKAHLDHYLIKLPSEDEPLMQPFPSQKYFSSDQLTPDGKDVSFFVLFGLLGGAMASTTYVLFLFGFARNNIAERESRLREMIRMMGMTDVVYWVNCLLVGLSTGIPICVILTLGLCTGEHAAIVFTDWSLVFTMLFVFTVGAILIVLVVCTLINSPNAGSLITILLVIGTCILYWAVLDRPMESSVSDYAAKPAAVKIFTSLIPFFGIQWLLKLIIYTEEIGKGLHWSTIGQTVIPGDNVSPLTILLTMIFSWGLYLLLTWYLDAVIPWQYGVPKEPFFFLHKSYWFCGKEQSVRSPVNQDDVEDFETVEPVCNAGEPVIRLRHVSHNFGPVRAVDDLSLDLYANQITMLLGHNGAGKTTAMNILTGLFPPTEGEVHINGYNVRKDTRRARSGIGLCLQHNVLFDELTVIEHLNFFASLKGVPIKANSNEIYRLLHKLGLSDKVETLAKNLSGGIKRKLSLANAMVGGSKILILDEPTTGMDPEARRGVWTLLQEERQNRTVLMTTHYMEEADVLGDRIAFLANGYLMCAGSPMFLKRKFETGYKLTFTKSHRNTDVQRVLTDVKQVLKANERVFITSNLGYEFCINIGFPENQLLIDLFKHLEMVKDNLEVEDIGISVTTMEDVFMKVGEQDVGIFEKTKDRVTHKMNGDRDAAYAMASFEHIARFNQVPPGFARTVRQLEGLLTKRFHAIRREWKMLSYLMLIPLIATCAYCVIADSGKQDDNQSVTYSLRGIYGETEGFVAGSQDILVDAFIENLKRDGVNCRKLPDDKVNTYLLNIGLKHPGDYKSKWSAGGQNSENRTLWFNGEPYHMGAAVLTRWQEAVLNKLTKKDAVVRVTNRPLERKDRSPPVMYAFLVHFKSTLFMAIVVSYLITSAIMFPVQERVTKSKLIQLMSGVSRLTYVASNLLFDMGIMLVPIMCMVVICVLINPSEGFRSYRETTVALFFILVTYGVSMLPFIYALAYLFKDSASALSALQVLSVVLVILVGPAIQIADLISVFNDTMSTYWIKLASFFPGFAAAYAFGNIHVNGQDKQICDRIADEDRHVFCPTILKELIEPCCHPCPGSPSGFCFQHTSLFTFDPRNGVMFQIMAMWVVGIFGFAFLVLMETYSQQAVVLLEFVNYQGIRNALSIKALRRRFGGSNFVHDQINDKIEPEDSDVINEQQHVDHAVREKKTNDYALLVHSITKYYGTFRAVNEVSFSVRNRECFGLLGVNGAGKSTIFGMLTGDLLLSGGNAYIQQSDLRTRLREFQGYIGYCPQDNALIDCMTGREMLDLFCALRGLSREQTPAIVDYMIELMNLTPHANKLTRTYSGGNKRKLSIAIAMIGNPRMLYLDEPTAGVDPIARRKIWATLVAAQRDLGSAVLLTSHSMEECEALCHRIGIMVAGTMRCLGSSQHLKEKYSQGFTVLVKLAYDSKELEDAVCACMHHLFSGQCRLKTNHQRLLKFHVTSLNLKWSEVFELILQLRTRSDLALEDIQVSDTTLEEVFLTFANARNSSSSNDEVIETREADRIHV</sequence>
<feature type="transmembrane region" description="Helical" evidence="9">
    <location>
        <begin position="280"/>
        <end position="305"/>
    </location>
</feature>
<evidence type="ECO:0000256" key="9">
    <source>
        <dbReference type="SAM" id="Phobius"/>
    </source>
</evidence>
<feature type="transmembrane region" description="Helical" evidence="9">
    <location>
        <begin position="24"/>
        <end position="44"/>
    </location>
</feature>
<comment type="subcellular location">
    <subcellularLocation>
        <location evidence="1">Membrane</location>
        <topology evidence="1">Multi-pass membrane protein</topology>
    </subcellularLocation>
</comment>
<dbReference type="InterPro" id="IPR017871">
    <property type="entry name" value="ABC_transporter-like_CS"/>
</dbReference>
<dbReference type="InParanoid" id="A0A7M7KF46"/>
<feature type="transmembrane region" description="Helical" evidence="9">
    <location>
        <begin position="1169"/>
        <end position="1191"/>
    </location>
</feature>
<evidence type="ECO:0000313" key="12">
    <source>
        <dbReference type="Proteomes" id="UP000594260"/>
    </source>
</evidence>
<dbReference type="SUPFAM" id="SSF52540">
    <property type="entry name" value="P-loop containing nucleoside triphosphate hydrolases"/>
    <property type="match status" value="2"/>
</dbReference>
<evidence type="ECO:0000313" key="11">
    <source>
        <dbReference type="EnsemblMetazoa" id="XP_022665836"/>
    </source>
</evidence>
<evidence type="ECO:0000259" key="10">
    <source>
        <dbReference type="PROSITE" id="PS50893"/>
    </source>
</evidence>
<dbReference type="OMA" id="WEKMYNT"/>
<dbReference type="InterPro" id="IPR056264">
    <property type="entry name" value="R2_ABCA1-4-like"/>
</dbReference>
<dbReference type="InterPro" id="IPR003439">
    <property type="entry name" value="ABC_transporter-like_ATP-bd"/>
</dbReference>
<evidence type="ECO:0000256" key="5">
    <source>
        <dbReference type="ARBA" id="ARBA00022741"/>
    </source>
</evidence>
<name>A0A7M7KF46_VARDE</name>
<evidence type="ECO:0000256" key="7">
    <source>
        <dbReference type="ARBA" id="ARBA00022989"/>
    </source>
</evidence>
<dbReference type="Pfam" id="PF00005">
    <property type="entry name" value="ABC_tran"/>
    <property type="match status" value="2"/>
</dbReference>
<dbReference type="GO" id="GO:0016887">
    <property type="term" value="F:ATP hydrolysis activity"/>
    <property type="evidence" value="ECO:0007669"/>
    <property type="project" value="InterPro"/>
</dbReference>
<dbReference type="CDD" id="cd03263">
    <property type="entry name" value="ABC_subfamily_A"/>
    <property type="match status" value="2"/>
</dbReference>
<keyword evidence="12" id="KW-1185">Reference proteome</keyword>
<feature type="transmembrane region" description="Helical" evidence="9">
    <location>
        <begin position="888"/>
        <end position="906"/>
    </location>
</feature>
<dbReference type="Gene3D" id="3.40.50.300">
    <property type="entry name" value="P-loop containing nucleotide triphosphate hydrolases"/>
    <property type="match status" value="2"/>
</dbReference>
<feature type="transmembrane region" description="Helical" evidence="9">
    <location>
        <begin position="350"/>
        <end position="368"/>
    </location>
</feature>
<feature type="transmembrane region" description="Helical" evidence="9">
    <location>
        <begin position="320"/>
        <end position="343"/>
    </location>
</feature>
<dbReference type="RefSeq" id="XP_022665836.1">
    <property type="nucleotide sequence ID" value="XM_022810101.1"/>
</dbReference>
<feature type="transmembrane region" description="Helical" evidence="9">
    <location>
        <begin position="1132"/>
        <end position="1157"/>
    </location>
</feature>
<proteinExistence type="predicted"/>
<dbReference type="Proteomes" id="UP000594260">
    <property type="component" value="Unplaced"/>
</dbReference>
<dbReference type="FunCoup" id="A0A7M7KF46">
    <property type="interactions" value="313"/>
</dbReference>
<dbReference type="SMART" id="SM00382">
    <property type="entry name" value="AAA"/>
    <property type="match status" value="2"/>
</dbReference>
<keyword evidence="8 9" id="KW-0472">Membrane</keyword>
<dbReference type="EnsemblMetazoa" id="XM_022810101">
    <property type="protein sequence ID" value="XP_022665836"/>
    <property type="gene ID" value="LOC111252363"/>
</dbReference>
<evidence type="ECO:0000256" key="3">
    <source>
        <dbReference type="ARBA" id="ARBA00022692"/>
    </source>
</evidence>
<feature type="transmembrane region" description="Helical" evidence="9">
    <location>
        <begin position="1278"/>
        <end position="1299"/>
    </location>
</feature>
<dbReference type="FunFam" id="3.40.50.300:FF:002470">
    <property type="entry name" value="ABC transporter, putative"/>
    <property type="match status" value="1"/>
</dbReference>
<evidence type="ECO:0000256" key="2">
    <source>
        <dbReference type="ARBA" id="ARBA00022448"/>
    </source>
</evidence>
<dbReference type="GO" id="GO:0005319">
    <property type="term" value="F:lipid transporter activity"/>
    <property type="evidence" value="ECO:0007669"/>
    <property type="project" value="TreeGrafter"/>
</dbReference>
<feature type="transmembrane region" description="Helical" evidence="9">
    <location>
        <begin position="1198"/>
        <end position="1216"/>
    </location>
</feature>
<dbReference type="GO" id="GO:0005524">
    <property type="term" value="F:ATP binding"/>
    <property type="evidence" value="ECO:0007669"/>
    <property type="project" value="UniProtKB-KW"/>
</dbReference>
<evidence type="ECO:0000256" key="1">
    <source>
        <dbReference type="ARBA" id="ARBA00004141"/>
    </source>
</evidence>
<dbReference type="Pfam" id="PF23321">
    <property type="entry name" value="R1_ABCA1"/>
    <property type="match status" value="1"/>
</dbReference>
<feature type="transmembrane region" description="Helical" evidence="9">
    <location>
        <begin position="233"/>
        <end position="259"/>
    </location>
</feature>
<dbReference type="OrthoDB" id="6512918at2759"/>
<dbReference type="InterPro" id="IPR026082">
    <property type="entry name" value="ABCA"/>
</dbReference>
<feature type="transmembrane region" description="Helical" evidence="9">
    <location>
        <begin position="429"/>
        <end position="453"/>
    </location>
</feature>
<organism evidence="11 12">
    <name type="scientific">Varroa destructor</name>
    <name type="common">Honeybee mite</name>
    <dbReference type="NCBI Taxonomy" id="109461"/>
    <lineage>
        <taxon>Eukaryota</taxon>
        <taxon>Metazoa</taxon>
        <taxon>Ecdysozoa</taxon>
        <taxon>Arthropoda</taxon>
        <taxon>Chelicerata</taxon>
        <taxon>Arachnida</taxon>
        <taxon>Acari</taxon>
        <taxon>Parasitiformes</taxon>
        <taxon>Mesostigmata</taxon>
        <taxon>Gamasina</taxon>
        <taxon>Dermanyssoidea</taxon>
        <taxon>Varroidae</taxon>
        <taxon>Varroa</taxon>
    </lineage>
</organism>
<accession>A0A7M7KF46</accession>
<dbReference type="GO" id="GO:0016020">
    <property type="term" value="C:membrane"/>
    <property type="evidence" value="ECO:0007669"/>
    <property type="project" value="UniProtKB-SubCell"/>
</dbReference>
<keyword evidence="4" id="KW-0677">Repeat</keyword>
<dbReference type="Pfam" id="PF12698">
    <property type="entry name" value="ABC2_membrane_3"/>
    <property type="match status" value="2"/>
</dbReference>
<dbReference type="GO" id="GO:0140359">
    <property type="term" value="F:ABC-type transporter activity"/>
    <property type="evidence" value="ECO:0007669"/>
    <property type="project" value="InterPro"/>
</dbReference>
<feature type="domain" description="ABC transporter" evidence="10">
    <location>
        <begin position="1373"/>
        <end position="1604"/>
    </location>
</feature>
<keyword evidence="7 9" id="KW-1133">Transmembrane helix</keyword>
<dbReference type="EnsemblMetazoa" id="XM_022810102">
    <property type="protein sequence ID" value="XP_022665837"/>
    <property type="gene ID" value="LOC111252363"/>
</dbReference>
<keyword evidence="6" id="KW-0067">ATP-binding</keyword>
<dbReference type="InterPro" id="IPR003593">
    <property type="entry name" value="AAA+_ATPase"/>
</dbReference>
<dbReference type="GeneID" id="111252363"/>
<feature type="domain" description="ABC transporter" evidence="10">
    <location>
        <begin position="510"/>
        <end position="739"/>
    </location>
</feature>
<protein>
    <recommendedName>
        <fullName evidence="10">ABC transporter domain-containing protein</fullName>
    </recommendedName>
</protein>
<dbReference type="RefSeq" id="XP_022665837.1">
    <property type="nucleotide sequence ID" value="XM_022810102.1"/>
</dbReference>
<dbReference type="KEGG" id="vde:111252363"/>